<accession>A0A482VD64</accession>
<dbReference type="PANTHER" id="PTHR35982:SF1">
    <property type="entry name" value="SPIROCYCLASE, AVEC FAMILY"/>
    <property type="match status" value="1"/>
</dbReference>
<protein>
    <recommendedName>
        <fullName evidence="2">DUF7802 domain-containing protein</fullName>
    </recommendedName>
</protein>
<dbReference type="PANTHER" id="PTHR35982">
    <property type="entry name" value="AGAP005361-PA"/>
    <property type="match status" value="1"/>
</dbReference>
<feature type="transmembrane region" description="Helical" evidence="1">
    <location>
        <begin position="21"/>
        <end position="38"/>
    </location>
</feature>
<feature type="transmembrane region" description="Helical" evidence="1">
    <location>
        <begin position="185"/>
        <end position="206"/>
    </location>
</feature>
<dbReference type="AlphaFoldDB" id="A0A482VD64"/>
<dbReference type="Proteomes" id="UP000292052">
    <property type="component" value="Unassembled WGS sequence"/>
</dbReference>
<comment type="caution">
    <text evidence="3">The sequence shown here is derived from an EMBL/GenBank/DDBJ whole genome shotgun (WGS) entry which is preliminary data.</text>
</comment>
<name>A0A482VD64_ASBVE</name>
<gene>
    <name evidence="3" type="ORF">BDFB_007446</name>
</gene>
<keyword evidence="4" id="KW-1185">Reference proteome</keyword>
<evidence type="ECO:0000259" key="2">
    <source>
        <dbReference type="Pfam" id="PF25085"/>
    </source>
</evidence>
<evidence type="ECO:0000313" key="3">
    <source>
        <dbReference type="EMBL" id="RZB41659.1"/>
    </source>
</evidence>
<dbReference type="OrthoDB" id="188749at2759"/>
<organism evidence="3 4">
    <name type="scientific">Asbolus verrucosus</name>
    <name type="common">Desert ironclad beetle</name>
    <dbReference type="NCBI Taxonomy" id="1661398"/>
    <lineage>
        <taxon>Eukaryota</taxon>
        <taxon>Metazoa</taxon>
        <taxon>Ecdysozoa</taxon>
        <taxon>Arthropoda</taxon>
        <taxon>Hexapoda</taxon>
        <taxon>Insecta</taxon>
        <taxon>Pterygota</taxon>
        <taxon>Neoptera</taxon>
        <taxon>Endopterygota</taxon>
        <taxon>Coleoptera</taxon>
        <taxon>Polyphaga</taxon>
        <taxon>Cucujiformia</taxon>
        <taxon>Tenebrionidae</taxon>
        <taxon>Pimeliinae</taxon>
        <taxon>Asbolus</taxon>
    </lineage>
</organism>
<feature type="non-terminal residue" evidence="3">
    <location>
        <position position="1"/>
    </location>
</feature>
<keyword evidence="1" id="KW-1133">Transmembrane helix</keyword>
<evidence type="ECO:0000313" key="4">
    <source>
        <dbReference type="Proteomes" id="UP000292052"/>
    </source>
</evidence>
<feature type="domain" description="DUF7802" evidence="2">
    <location>
        <begin position="127"/>
        <end position="297"/>
    </location>
</feature>
<sequence length="332" mass="38339">FWDWFLRMSDLSIHWKNQPTYLISQFVFLFGGLATLFHDPCFVYNSSVAVAKMRLPQWAEPFAVGLGSVLIDIPYDIVSKDITGYLGILITSIPRLLQVLRFGSTLQEDIFAQVKENGFQTKGTPGGILMFLPIYHPLHDIFKIHSEVTYFIVFVMFLLIIWSADRTSKIHDSEKARKHRTHWTTWLLIVHLVLHYVSFLIMPLIFNPEDEIAIGVKEPIGPCNEYVPIQTAFGMTLQKRKFLCATDYDEKYFDWHCLKNNRPPSEGSYWYTACGVPFPNQVEIVVIISLICLVGATVYGNLHFRSSGDDTFGYKDQAEKHKKVYNKKMKKH</sequence>
<dbReference type="InterPro" id="IPR056704">
    <property type="entry name" value="DUF7802"/>
</dbReference>
<reference evidence="3 4" key="1">
    <citation type="submission" date="2017-03" db="EMBL/GenBank/DDBJ databases">
        <title>Genome of the blue death feigning beetle - Asbolus verrucosus.</title>
        <authorList>
            <person name="Rider S.D."/>
        </authorList>
    </citation>
    <scope>NUCLEOTIDE SEQUENCE [LARGE SCALE GENOMIC DNA]</scope>
    <source>
        <strain evidence="3">Butters</strain>
        <tissue evidence="3">Head and leg muscle</tissue>
    </source>
</reference>
<feature type="transmembrane region" description="Helical" evidence="1">
    <location>
        <begin position="284"/>
        <end position="302"/>
    </location>
</feature>
<evidence type="ECO:0000256" key="1">
    <source>
        <dbReference type="SAM" id="Phobius"/>
    </source>
</evidence>
<feature type="transmembrane region" description="Helical" evidence="1">
    <location>
        <begin position="148"/>
        <end position="164"/>
    </location>
</feature>
<proteinExistence type="predicted"/>
<keyword evidence="1" id="KW-0812">Transmembrane</keyword>
<dbReference type="Pfam" id="PF25085">
    <property type="entry name" value="DUF7802"/>
    <property type="match status" value="1"/>
</dbReference>
<dbReference type="EMBL" id="QDEB01112428">
    <property type="protein sequence ID" value="RZB41659.1"/>
    <property type="molecule type" value="Genomic_DNA"/>
</dbReference>
<keyword evidence="1" id="KW-0472">Membrane</keyword>